<protein>
    <recommendedName>
        <fullName evidence="11">UDP-D-xylose:beta-D-glucoside alpha-1,3-D-xylosyltransferase</fullName>
        <ecNumber evidence="11">2.4.2.42</ecNumber>
    </recommendedName>
</protein>
<dbReference type="GO" id="GO:0016266">
    <property type="term" value="P:protein O-linked glycosylation via N-acetyl-galactosamine"/>
    <property type="evidence" value="ECO:0007669"/>
    <property type="project" value="TreeGrafter"/>
</dbReference>
<gene>
    <name evidence="14" type="ORF">TTRE_0000861801</name>
</gene>
<evidence type="ECO:0000313" key="15">
    <source>
        <dbReference type="Proteomes" id="UP000030665"/>
    </source>
</evidence>
<feature type="region of interest" description="Disordered" evidence="13">
    <location>
        <begin position="1"/>
        <end position="29"/>
    </location>
</feature>
<feature type="non-terminal residue" evidence="14">
    <location>
        <position position="1"/>
    </location>
</feature>
<keyword evidence="4 14" id="KW-0808">Transferase</keyword>
<dbReference type="Gene3D" id="3.90.550.10">
    <property type="entry name" value="Spore Coat Polysaccharide Biosynthesis Protein SpsA, Chain A"/>
    <property type="match status" value="1"/>
</dbReference>
<evidence type="ECO:0000256" key="9">
    <source>
        <dbReference type="ARBA" id="ARBA00023180"/>
    </source>
</evidence>
<organism evidence="14 15">
    <name type="scientific">Trichuris trichiura</name>
    <name type="common">Whipworm</name>
    <name type="synonym">Trichocephalus trichiurus</name>
    <dbReference type="NCBI Taxonomy" id="36087"/>
    <lineage>
        <taxon>Eukaryota</taxon>
        <taxon>Metazoa</taxon>
        <taxon>Ecdysozoa</taxon>
        <taxon>Nematoda</taxon>
        <taxon>Enoplea</taxon>
        <taxon>Dorylaimia</taxon>
        <taxon>Trichinellida</taxon>
        <taxon>Trichuridae</taxon>
        <taxon>Trichuris</taxon>
    </lineage>
</organism>
<keyword evidence="8" id="KW-0472">Membrane</keyword>
<evidence type="ECO:0000256" key="5">
    <source>
        <dbReference type="ARBA" id="ARBA00022692"/>
    </source>
</evidence>
<comment type="similarity">
    <text evidence="2">Belongs to the glycosyltransferase 8 family.</text>
</comment>
<reference evidence="14" key="2">
    <citation type="submission" date="2014-03" db="EMBL/GenBank/DDBJ databases">
        <title>The whipworm genome and dual-species transcriptomics of an intimate host-pathogen interaction.</title>
        <authorList>
            <person name="Foth B.J."/>
            <person name="Tsai I.J."/>
            <person name="Reid A.J."/>
            <person name="Bancroft A.J."/>
            <person name="Nichol S."/>
            <person name="Tracey A."/>
            <person name="Holroyd N."/>
            <person name="Cotton J.A."/>
            <person name="Stanley E.J."/>
            <person name="Zarowiecki M."/>
            <person name="Liu J.Z."/>
            <person name="Huckvale T."/>
            <person name="Cooper P.J."/>
            <person name="Grencis R.K."/>
            <person name="Berriman M."/>
        </authorList>
    </citation>
    <scope>NUCLEOTIDE SEQUENCE [LARGE SCALE GENOMIC DNA]</scope>
</reference>
<dbReference type="InterPro" id="IPR002495">
    <property type="entry name" value="Glyco_trans_8"/>
</dbReference>
<evidence type="ECO:0000256" key="6">
    <source>
        <dbReference type="ARBA" id="ARBA00022968"/>
    </source>
</evidence>
<dbReference type="GO" id="GO:0140563">
    <property type="term" value="F:UDP-D-xylose:beta-D-glucoside alpha-1,3-D-xylosyltransferase activity"/>
    <property type="evidence" value="ECO:0007669"/>
    <property type="project" value="UniProtKB-EC"/>
</dbReference>
<evidence type="ECO:0000256" key="8">
    <source>
        <dbReference type="ARBA" id="ARBA00023136"/>
    </source>
</evidence>
<evidence type="ECO:0000256" key="7">
    <source>
        <dbReference type="ARBA" id="ARBA00022989"/>
    </source>
</evidence>
<evidence type="ECO:0000313" key="14">
    <source>
        <dbReference type="EMBL" id="CDW60254.1"/>
    </source>
</evidence>
<evidence type="ECO:0000256" key="11">
    <source>
        <dbReference type="ARBA" id="ARBA00038854"/>
    </source>
</evidence>
<dbReference type="GO" id="GO:0016020">
    <property type="term" value="C:membrane"/>
    <property type="evidence" value="ECO:0007669"/>
    <property type="project" value="UniProtKB-SubCell"/>
</dbReference>
<evidence type="ECO:0000256" key="2">
    <source>
        <dbReference type="ARBA" id="ARBA00006351"/>
    </source>
</evidence>
<proteinExistence type="inferred from homology"/>
<accession>A0A077ZKH3</accession>
<keyword evidence="15" id="KW-1185">Reference proteome</keyword>
<dbReference type="Proteomes" id="UP000030665">
    <property type="component" value="Unassembled WGS sequence"/>
</dbReference>
<dbReference type="InterPro" id="IPR051993">
    <property type="entry name" value="Glycosyltransferase_8"/>
</dbReference>
<evidence type="ECO:0000256" key="10">
    <source>
        <dbReference type="ARBA" id="ARBA00037301"/>
    </source>
</evidence>
<dbReference type="EC" id="2.4.2.42" evidence="11"/>
<dbReference type="PANTHER" id="PTHR46012">
    <property type="entry name" value="IP22168P"/>
    <property type="match status" value="1"/>
</dbReference>
<evidence type="ECO:0000256" key="3">
    <source>
        <dbReference type="ARBA" id="ARBA00022676"/>
    </source>
</evidence>
<name>A0A077ZKH3_TRITR</name>
<sequence>STSTTHLTREHATPCKRRSSDQQSPTTPNTLWNVTTTGSYHQANLCSAGKDPHCRLPLPVLLKWSEAFDPGDLLRIWLRASTNLYRIVESSPKATGDAAFCDDIVAISRQAGSSGCVPHEEKENSFWAADCRWPSSKALLRIILIACTTACLAGQTASYNCPFGRIQSDKTLNQHDYKCFEDTVHLAVVVCKERYDEALTMIKSAIMFGVSPMHLHIFTDETRKEHIMNEVEGYIRARAWRKLKMNIYKIQYPQGQETLWAELFKPCSSQRLFIPDILTNVDAVLYVDIDVIFLRPVEDIWQLFKRFTAKQMIGVAPESEEKGTNWYTKFAMHPFLKPYGVNTGVMLMNLTRMRAFSWTTHLYPLLEKYKYNITWGDQDLINILFSEKKDRVFLFTCDWNYRPDHCMYTQLCKSADAKGISILHGSRSYFKLDKQPAFKLTYEIIKNV</sequence>
<keyword evidence="6" id="KW-0735">Signal-anchor</keyword>
<dbReference type="EMBL" id="HG806970">
    <property type="protein sequence ID" value="CDW60254.1"/>
    <property type="molecule type" value="Genomic_DNA"/>
</dbReference>
<keyword evidence="5" id="KW-0812">Transmembrane</keyword>
<dbReference type="OrthoDB" id="411524at2759"/>
<dbReference type="AlphaFoldDB" id="A0A077ZKH3"/>
<dbReference type="STRING" id="36087.A0A077ZKH3"/>
<comment type="catalytic activity">
    <reaction evidence="12">
        <text>3-O-(beta-D-glucosyl)-L-seryl-[EGF-like domain protein] + UDP-alpha-D-xylose = 3-O-[alpha-D-xylosyl-(1-&gt;3)-beta-D-glucosyl]-L-seryl-[EGF-like domain protein] + UDP + H(+)</text>
        <dbReference type="Rhea" id="RHEA:56064"/>
        <dbReference type="Rhea" id="RHEA-COMP:14610"/>
        <dbReference type="Rhea" id="RHEA-COMP:14611"/>
        <dbReference type="ChEBI" id="CHEBI:15378"/>
        <dbReference type="ChEBI" id="CHEBI:57632"/>
        <dbReference type="ChEBI" id="CHEBI:58223"/>
        <dbReference type="ChEBI" id="CHEBI:140575"/>
        <dbReference type="ChEBI" id="CHEBI:140576"/>
        <dbReference type="EC" id="2.4.2.42"/>
    </reaction>
</comment>
<evidence type="ECO:0000256" key="13">
    <source>
        <dbReference type="SAM" id="MobiDB-lite"/>
    </source>
</evidence>
<reference evidence="14" key="1">
    <citation type="submission" date="2014-01" db="EMBL/GenBank/DDBJ databases">
        <authorList>
            <person name="Aslett M."/>
        </authorList>
    </citation>
    <scope>NUCLEOTIDE SEQUENCE</scope>
</reference>
<comment type="function">
    <text evidence="10">Glycosyltransferase which elongates the O-linked glucose attached to EGF-like repeats in the extracellular domain of Notch proteins by catalyzing the addition of xylose.</text>
</comment>
<keyword evidence="9" id="KW-0325">Glycoprotein</keyword>
<comment type="subcellular location">
    <subcellularLocation>
        <location evidence="1">Membrane</location>
        <topology evidence="1">Single-pass type II membrane protein</topology>
    </subcellularLocation>
</comment>
<dbReference type="PANTHER" id="PTHR46012:SF2">
    <property type="entry name" value="IP22168P"/>
    <property type="match status" value="1"/>
</dbReference>
<evidence type="ECO:0000256" key="12">
    <source>
        <dbReference type="ARBA" id="ARBA00049181"/>
    </source>
</evidence>
<dbReference type="SUPFAM" id="SSF53448">
    <property type="entry name" value="Nucleotide-diphospho-sugar transferases"/>
    <property type="match status" value="1"/>
</dbReference>
<dbReference type="InterPro" id="IPR029044">
    <property type="entry name" value="Nucleotide-diphossugar_trans"/>
</dbReference>
<keyword evidence="7" id="KW-1133">Transmembrane helix</keyword>
<keyword evidence="3" id="KW-0328">Glycosyltransferase</keyword>
<evidence type="ECO:0000256" key="1">
    <source>
        <dbReference type="ARBA" id="ARBA00004606"/>
    </source>
</evidence>
<evidence type="ECO:0000256" key="4">
    <source>
        <dbReference type="ARBA" id="ARBA00022679"/>
    </source>
</evidence>
<dbReference type="Pfam" id="PF01501">
    <property type="entry name" value="Glyco_transf_8"/>
    <property type="match status" value="1"/>
</dbReference>